<keyword evidence="1" id="KW-1133">Transmembrane helix</keyword>
<organism evidence="2">
    <name type="scientific">Ditylum brightwellii</name>
    <dbReference type="NCBI Taxonomy" id="49249"/>
    <lineage>
        <taxon>Eukaryota</taxon>
        <taxon>Sar</taxon>
        <taxon>Stramenopiles</taxon>
        <taxon>Ochrophyta</taxon>
        <taxon>Bacillariophyta</taxon>
        <taxon>Mediophyceae</taxon>
        <taxon>Lithodesmiophycidae</taxon>
        <taxon>Lithodesmiales</taxon>
        <taxon>Lithodesmiaceae</taxon>
        <taxon>Ditylum</taxon>
    </lineage>
</organism>
<proteinExistence type="predicted"/>
<name>A0A6V2NUF9_9STRA</name>
<evidence type="ECO:0008006" key="3">
    <source>
        <dbReference type="Google" id="ProtNLM"/>
    </source>
</evidence>
<keyword evidence="1" id="KW-0812">Transmembrane</keyword>
<dbReference type="AlphaFoldDB" id="A0A6V2NUF9"/>
<evidence type="ECO:0000256" key="1">
    <source>
        <dbReference type="SAM" id="Phobius"/>
    </source>
</evidence>
<accession>A0A6V2NUF9</accession>
<sequence>MGDDNMRLRLQQQGAVLSSQLKVNDDDKVTQNEKGKKDARPIMSRKSFLCFILTNFLLLAYVLFFRTSSSSLQQQSNSSSITGQKQKSIHKKIPWDEYENCTIKNRPSSSSSTRKPLWAPSYPNTLDDSILKNLISTITGLSTGVKSYYAQRKGLRKCQSSDVTVLCHVVHPIVTTNPLDLTSMFDSQVIYIIRNPTTVFPVHLNYKAIKYHHHPSKTQVAVDSWRKDRDLYFADGLQGWKDQIKEWKVSMKEVYNISMFIPFEHLVDATKGPELLKRLTKLLEDFGFPIVVADDDMPCVWYKALGKEILEQIDSHGYEYSDYMPGYTQEHKDLLMKELSSMVEEYKDDDKELLLILQEYMDQVQSDISLDQPYKDV</sequence>
<protein>
    <recommendedName>
        <fullName evidence="3">Sulfotransferase domain-containing protein</fullName>
    </recommendedName>
</protein>
<keyword evidence="1" id="KW-0472">Membrane</keyword>
<gene>
    <name evidence="2" type="ORF">DBRI00130_LOCUS39726</name>
</gene>
<reference evidence="2" key="1">
    <citation type="submission" date="2021-01" db="EMBL/GenBank/DDBJ databases">
        <authorList>
            <person name="Corre E."/>
            <person name="Pelletier E."/>
            <person name="Niang G."/>
            <person name="Scheremetjew M."/>
            <person name="Finn R."/>
            <person name="Kale V."/>
            <person name="Holt S."/>
            <person name="Cochrane G."/>
            <person name="Meng A."/>
            <person name="Brown T."/>
            <person name="Cohen L."/>
        </authorList>
    </citation>
    <scope>NUCLEOTIDE SEQUENCE</scope>
    <source>
        <strain evidence="2">GSO104</strain>
    </source>
</reference>
<dbReference type="EMBL" id="HBNS01054831">
    <property type="protein sequence ID" value="CAE4657194.1"/>
    <property type="molecule type" value="Transcribed_RNA"/>
</dbReference>
<evidence type="ECO:0000313" key="2">
    <source>
        <dbReference type="EMBL" id="CAE4657194.1"/>
    </source>
</evidence>
<feature type="transmembrane region" description="Helical" evidence="1">
    <location>
        <begin position="47"/>
        <end position="65"/>
    </location>
</feature>